<name>A0A2P2QSJ0_RHIMU</name>
<proteinExistence type="predicted"/>
<sequence length="49" mass="5636">MLLNSVQKETPKTQQPEKVKIDELTQQPMSNIGAKFTCRYCATCNYNLK</sequence>
<reference evidence="1" key="1">
    <citation type="submission" date="2018-02" db="EMBL/GenBank/DDBJ databases">
        <title>Rhizophora mucronata_Transcriptome.</title>
        <authorList>
            <person name="Meera S.P."/>
            <person name="Sreeshan A."/>
            <person name="Augustine A."/>
        </authorList>
    </citation>
    <scope>NUCLEOTIDE SEQUENCE</scope>
    <source>
        <tissue evidence="1">Leaf</tissue>
    </source>
</reference>
<evidence type="ECO:0000313" key="1">
    <source>
        <dbReference type="EMBL" id="MBX69980.1"/>
    </source>
</evidence>
<dbReference type="AlphaFoldDB" id="A0A2P2QSJ0"/>
<dbReference type="EMBL" id="GGEC01089496">
    <property type="protein sequence ID" value="MBX69980.1"/>
    <property type="molecule type" value="Transcribed_RNA"/>
</dbReference>
<protein>
    <submittedName>
        <fullName evidence="1">Uncharacterized protein</fullName>
    </submittedName>
</protein>
<accession>A0A2P2QSJ0</accession>
<organism evidence="1">
    <name type="scientific">Rhizophora mucronata</name>
    <name type="common">Asiatic mangrove</name>
    <dbReference type="NCBI Taxonomy" id="61149"/>
    <lineage>
        <taxon>Eukaryota</taxon>
        <taxon>Viridiplantae</taxon>
        <taxon>Streptophyta</taxon>
        <taxon>Embryophyta</taxon>
        <taxon>Tracheophyta</taxon>
        <taxon>Spermatophyta</taxon>
        <taxon>Magnoliopsida</taxon>
        <taxon>eudicotyledons</taxon>
        <taxon>Gunneridae</taxon>
        <taxon>Pentapetalae</taxon>
        <taxon>rosids</taxon>
        <taxon>fabids</taxon>
        <taxon>Malpighiales</taxon>
        <taxon>Rhizophoraceae</taxon>
        <taxon>Rhizophora</taxon>
    </lineage>
</organism>